<evidence type="ECO:0000256" key="1">
    <source>
        <dbReference type="ARBA" id="ARBA00023015"/>
    </source>
</evidence>
<evidence type="ECO:0000256" key="3">
    <source>
        <dbReference type="ARBA" id="ARBA00023163"/>
    </source>
</evidence>
<name>A0A934Q3C1_9BURK</name>
<evidence type="ECO:0000256" key="2">
    <source>
        <dbReference type="ARBA" id="ARBA00023125"/>
    </source>
</evidence>
<keyword evidence="3" id="KW-0804">Transcription</keyword>
<dbReference type="PANTHER" id="PTHR33164:SF105">
    <property type="entry name" value="TRANSCRIPTIONAL REPRESSOR PROTEIN-RELATED"/>
    <property type="match status" value="1"/>
</dbReference>
<reference evidence="6" key="1">
    <citation type="submission" date="2020-12" db="EMBL/GenBank/DDBJ databases">
        <title>Ramlibacter sp. nov., isolated from a freshwater alga, Cryptomonas.</title>
        <authorList>
            <person name="Kim H.M."/>
            <person name="Jeon C.O."/>
        </authorList>
    </citation>
    <scope>NUCLEOTIDE SEQUENCE</scope>
    <source>
        <strain evidence="6">CrO1</strain>
    </source>
</reference>
<feature type="domain" description="HTH marR-type" evidence="5">
    <location>
        <begin position="11"/>
        <end position="143"/>
    </location>
</feature>
<dbReference type="PROSITE" id="PS01117">
    <property type="entry name" value="HTH_MARR_1"/>
    <property type="match status" value="1"/>
</dbReference>
<dbReference type="InterPro" id="IPR036390">
    <property type="entry name" value="WH_DNA-bd_sf"/>
</dbReference>
<gene>
    <name evidence="6" type="ORF">I8E28_14455</name>
</gene>
<dbReference type="InterPro" id="IPR000835">
    <property type="entry name" value="HTH_MarR-typ"/>
</dbReference>
<dbReference type="AlphaFoldDB" id="A0A934Q3C1"/>
<feature type="region of interest" description="Disordered" evidence="4">
    <location>
        <begin position="91"/>
        <end position="112"/>
    </location>
</feature>
<evidence type="ECO:0000313" key="6">
    <source>
        <dbReference type="EMBL" id="MBK0393797.1"/>
    </source>
</evidence>
<dbReference type="PROSITE" id="PS50995">
    <property type="entry name" value="HTH_MARR_2"/>
    <property type="match status" value="1"/>
</dbReference>
<dbReference type="GO" id="GO:0006950">
    <property type="term" value="P:response to stress"/>
    <property type="evidence" value="ECO:0007669"/>
    <property type="project" value="TreeGrafter"/>
</dbReference>
<dbReference type="Proteomes" id="UP000617041">
    <property type="component" value="Unassembled WGS sequence"/>
</dbReference>
<evidence type="ECO:0000313" key="7">
    <source>
        <dbReference type="Proteomes" id="UP000617041"/>
    </source>
</evidence>
<sequence>MAERDVERAPHPCYSLAVRQAGRWITQLYDQHLAEVGLTSSQFGVLSHLDRLGPVGLAALAQAMVMDRTTLTRNLVPLERDGLVEIVPGQDDRRRKDLTLTPAGRDKLKAARPHWRSAQASFEKHFGAEDATALRSLLHAVPRGRDRTKKGAGGASG</sequence>
<evidence type="ECO:0000259" key="5">
    <source>
        <dbReference type="PROSITE" id="PS50995"/>
    </source>
</evidence>
<evidence type="ECO:0000256" key="4">
    <source>
        <dbReference type="SAM" id="MobiDB-lite"/>
    </source>
</evidence>
<keyword evidence="2" id="KW-0238">DNA-binding</keyword>
<dbReference type="InterPro" id="IPR023187">
    <property type="entry name" value="Tscrpt_reg_MarR-type_CS"/>
</dbReference>
<protein>
    <submittedName>
        <fullName evidence="6">Winged helix-turn-helix transcriptional regulator</fullName>
    </submittedName>
</protein>
<dbReference type="Pfam" id="PF12802">
    <property type="entry name" value="MarR_2"/>
    <property type="match status" value="1"/>
</dbReference>
<comment type="caution">
    <text evidence="6">The sequence shown here is derived from an EMBL/GenBank/DDBJ whole genome shotgun (WGS) entry which is preliminary data.</text>
</comment>
<dbReference type="EMBL" id="JAEDAO010000001">
    <property type="protein sequence ID" value="MBK0393797.1"/>
    <property type="molecule type" value="Genomic_DNA"/>
</dbReference>
<keyword evidence="1" id="KW-0805">Transcription regulation</keyword>
<dbReference type="SUPFAM" id="SSF46785">
    <property type="entry name" value="Winged helix' DNA-binding domain"/>
    <property type="match status" value="1"/>
</dbReference>
<dbReference type="InterPro" id="IPR039422">
    <property type="entry name" value="MarR/SlyA-like"/>
</dbReference>
<dbReference type="SMART" id="SM00347">
    <property type="entry name" value="HTH_MARR"/>
    <property type="match status" value="1"/>
</dbReference>
<accession>A0A934Q3C1</accession>
<feature type="compositionally biased region" description="Basic and acidic residues" evidence="4">
    <location>
        <begin position="91"/>
        <end position="109"/>
    </location>
</feature>
<proteinExistence type="predicted"/>
<organism evidence="6 7">
    <name type="scientific">Ramlibacter algicola</name>
    <dbReference type="NCBI Taxonomy" id="2795217"/>
    <lineage>
        <taxon>Bacteria</taxon>
        <taxon>Pseudomonadati</taxon>
        <taxon>Pseudomonadota</taxon>
        <taxon>Betaproteobacteria</taxon>
        <taxon>Burkholderiales</taxon>
        <taxon>Comamonadaceae</taxon>
        <taxon>Ramlibacter</taxon>
    </lineage>
</organism>
<keyword evidence="7" id="KW-1185">Reference proteome</keyword>
<dbReference type="GO" id="GO:0003677">
    <property type="term" value="F:DNA binding"/>
    <property type="evidence" value="ECO:0007669"/>
    <property type="project" value="UniProtKB-KW"/>
</dbReference>
<dbReference type="RefSeq" id="WP_200788743.1">
    <property type="nucleotide sequence ID" value="NZ_JAEDAO010000001.1"/>
</dbReference>
<dbReference type="PANTHER" id="PTHR33164">
    <property type="entry name" value="TRANSCRIPTIONAL REGULATOR, MARR FAMILY"/>
    <property type="match status" value="1"/>
</dbReference>
<dbReference type="GO" id="GO:0003700">
    <property type="term" value="F:DNA-binding transcription factor activity"/>
    <property type="evidence" value="ECO:0007669"/>
    <property type="project" value="InterPro"/>
</dbReference>
<dbReference type="InterPro" id="IPR036388">
    <property type="entry name" value="WH-like_DNA-bd_sf"/>
</dbReference>
<dbReference type="Gene3D" id="1.10.10.10">
    <property type="entry name" value="Winged helix-like DNA-binding domain superfamily/Winged helix DNA-binding domain"/>
    <property type="match status" value="1"/>
</dbReference>